<comment type="caution">
    <text evidence="6">The sequence shown here is derived from an EMBL/GenBank/DDBJ whole genome shotgun (WGS) entry which is preliminary data.</text>
</comment>
<keyword evidence="3" id="KW-0238">DNA-binding</keyword>
<protein>
    <submittedName>
        <fullName evidence="6">Transcriptional regulator</fullName>
    </submittedName>
</protein>
<gene>
    <name evidence="6" type="ORF">I7278_00605</name>
</gene>
<keyword evidence="4" id="KW-0804">Transcription</keyword>
<proteinExistence type="inferred from homology"/>
<evidence type="ECO:0000259" key="5">
    <source>
        <dbReference type="Pfam" id="PF13693"/>
    </source>
</evidence>
<dbReference type="AlphaFoldDB" id="A0A8H9JUG0"/>
<name>A0A8H9JUG0_VIBPH</name>
<dbReference type="InterPro" id="IPR010982">
    <property type="entry name" value="Lambda_DNA-bd_dom_sf"/>
</dbReference>
<evidence type="ECO:0000256" key="1">
    <source>
        <dbReference type="ARBA" id="ARBA00006157"/>
    </source>
</evidence>
<dbReference type="SUPFAM" id="SSF47413">
    <property type="entry name" value="lambda repressor-like DNA-binding domains"/>
    <property type="match status" value="1"/>
</dbReference>
<comment type="similarity">
    <text evidence="1">Belongs to the ner transcriptional regulatory family.</text>
</comment>
<reference evidence="6" key="2">
    <citation type="submission" date="2019-12" db="EMBL/GenBank/DDBJ databases">
        <authorList>
            <consortium name="NCBI Pathogen Detection Project"/>
        </authorList>
    </citation>
    <scope>NUCLEOTIDE SEQUENCE</scope>
    <source>
        <strain evidence="6">1930</strain>
    </source>
</reference>
<dbReference type="Proteomes" id="UP000856022">
    <property type="component" value="Unassembled WGS sequence"/>
</dbReference>
<keyword evidence="2" id="KW-0805">Transcription regulation</keyword>
<evidence type="ECO:0000256" key="2">
    <source>
        <dbReference type="ARBA" id="ARBA00023015"/>
    </source>
</evidence>
<evidence type="ECO:0000256" key="4">
    <source>
        <dbReference type="ARBA" id="ARBA00023163"/>
    </source>
</evidence>
<dbReference type="EMBL" id="DACQKT010000001">
    <property type="protein sequence ID" value="HAS6675303.1"/>
    <property type="molecule type" value="Genomic_DNA"/>
</dbReference>
<evidence type="ECO:0000256" key="3">
    <source>
        <dbReference type="ARBA" id="ARBA00023125"/>
    </source>
</evidence>
<dbReference type="InterPro" id="IPR038722">
    <property type="entry name" value="Ner_HTH_dom"/>
</dbReference>
<dbReference type="Pfam" id="PF13693">
    <property type="entry name" value="HTH_35"/>
    <property type="match status" value="1"/>
</dbReference>
<dbReference type="Gene3D" id="1.10.260.40">
    <property type="entry name" value="lambda repressor-like DNA-binding domains"/>
    <property type="match status" value="1"/>
</dbReference>
<accession>A0A8H9JUG0</accession>
<reference evidence="6" key="1">
    <citation type="journal article" date="2018" name="Genome Biol.">
        <title>SKESA: strategic k-mer extension for scrupulous assemblies.</title>
        <authorList>
            <person name="Souvorov A."/>
            <person name="Agarwala R."/>
            <person name="Lipman D.J."/>
        </authorList>
    </citation>
    <scope>NUCLEOTIDE SEQUENCE</scope>
    <source>
        <strain evidence="6">1930</strain>
    </source>
</reference>
<organism evidence="6">
    <name type="scientific">Vibrio parahaemolyticus</name>
    <dbReference type="NCBI Taxonomy" id="670"/>
    <lineage>
        <taxon>Bacteria</taxon>
        <taxon>Pseudomonadati</taxon>
        <taxon>Pseudomonadota</taxon>
        <taxon>Gammaproteobacteria</taxon>
        <taxon>Vibrionales</taxon>
        <taxon>Vibrionaceae</taxon>
        <taxon>Vibrio</taxon>
    </lineage>
</organism>
<sequence>MPREDIVAALHKKGWSLRALSQFHGLKPTTLNNALNGPYDRGEKIIAETLGIDVCDIWPSRVARRERKRVVQQLLEGI</sequence>
<dbReference type="GO" id="GO:0003677">
    <property type="term" value="F:DNA binding"/>
    <property type="evidence" value="ECO:0007669"/>
    <property type="project" value="UniProtKB-KW"/>
</dbReference>
<feature type="domain" description="Ner winged helix-turn-helix DNA-binding" evidence="5">
    <location>
        <begin position="3"/>
        <end position="68"/>
    </location>
</feature>
<evidence type="ECO:0000313" key="6">
    <source>
        <dbReference type="EMBL" id="HAS6675303.1"/>
    </source>
</evidence>